<dbReference type="STRING" id="655819.J5J179"/>
<dbReference type="EMBL" id="JH725297">
    <property type="protein sequence ID" value="EJP60703.1"/>
    <property type="molecule type" value="Genomic_DNA"/>
</dbReference>
<dbReference type="Proteomes" id="UP000002762">
    <property type="component" value="Unassembled WGS sequence"/>
</dbReference>
<dbReference type="SUPFAM" id="SSF56672">
    <property type="entry name" value="DNA/RNA polymerases"/>
    <property type="match status" value="1"/>
</dbReference>
<dbReference type="HOGENOM" id="CLU_000384_33_7_1"/>
<dbReference type="InterPro" id="IPR043128">
    <property type="entry name" value="Rev_trsase/Diguanyl_cyclase"/>
</dbReference>
<organism evidence="4 5">
    <name type="scientific">Beauveria bassiana (strain ARSEF 2860)</name>
    <name type="common">White muscardine disease fungus</name>
    <name type="synonym">Tritirachium shiotae</name>
    <dbReference type="NCBI Taxonomy" id="655819"/>
    <lineage>
        <taxon>Eukaryota</taxon>
        <taxon>Fungi</taxon>
        <taxon>Dikarya</taxon>
        <taxon>Ascomycota</taxon>
        <taxon>Pezizomycotina</taxon>
        <taxon>Sordariomycetes</taxon>
        <taxon>Hypocreomycetidae</taxon>
        <taxon>Hypocreales</taxon>
        <taxon>Cordycipitaceae</taxon>
        <taxon>Beauveria</taxon>
    </lineage>
</organism>
<protein>
    <submittedName>
        <fullName evidence="4">Pol protein</fullName>
    </submittedName>
</protein>
<dbReference type="PANTHER" id="PTHR24559">
    <property type="entry name" value="TRANSPOSON TY3-I GAG-POL POLYPROTEIN"/>
    <property type="match status" value="1"/>
</dbReference>
<name>J5J179_BEAB2</name>
<dbReference type="RefSeq" id="XP_008603668.1">
    <property type="nucleotide sequence ID" value="XM_008605446.1"/>
</dbReference>
<evidence type="ECO:0000256" key="1">
    <source>
        <dbReference type="ARBA" id="ARBA00004173"/>
    </source>
</evidence>
<dbReference type="Pfam" id="PF00078">
    <property type="entry name" value="RVT_1"/>
    <property type="match status" value="1"/>
</dbReference>
<evidence type="ECO:0000313" key="5">
    <source>
        <dbReference type="Proteomes" id="UP000002762"/>
    </source>
</evidence>
<keyword evidence="2" id="KW-0496">Mitochondrion</keyword>
<sequence length="53" mass="6246">MPFSLTNTPATFQTMIDNVLRKQLDKFVVVYLDDILIYSDTLKEHKKHVHEVL</sequence>
<dbReference type="PANTHER" id="PTHR24559:SF444">
    <property type="entry name" value="REVERSE TRANSCRIPTASE DOMAIN-CONTAINING PROTEIN"/>
    <property type="match status" value="1"/>
</dbReference>
<reference evidence="4 5" key="1">
    <citation type="journal article" date="2012" name="Sci. Rep.">
        <title>Genomic perspectives on the evolution of fungal entomopathogenicity in Beauveria bassiana.</title>
        <authorList>
            <person name="Xiao G."/>
            <person name="Ying S.H."/>
            <person name="Zheng P."/>
            <person name="Wang Z.L."/>
            <person name="Zhang S."/>
            <person name="Xie X.Q."/>
            <person name="Shang Y."/>
            <person name="St Leger R.J."/>
            <person name="Zhao G.P."/>
            <person name="Wang C."/>
            <person name="Feng M.G."/>
        </authorList>
    </citation>
    <scope>NUCLEOTIDE SEQUENCE [LARGE SCALE GENOMIC DNA]</scope>
    <source>
        <strain evidence="4 5">ARSEF 2860</strain>
    </source>
</reference>
<dbReference type="InterPro" id="IPR053134">
    <property type="entry name" value="RNA-dir_DNA_polymerase"/>
</dbReference>
<proteinExistence type="predicted"/>
<gene>
    <name evidence="4" type="ORF">BBA_10349</name>
</gene>
<dbReference type="InParanoid" id="J5J179"/>
<dbReference type="InterPro" id="IPR000477">
    <property type="entry name" value="RT_dom"/>
</dbReference>
<evidence type="ECO:0000256" key="2">
    <source>
        <dbReference type="ARBA" id="ARBA00023128"/>
    </source>
</evidence>
<feature type="domain" description="Reverse transcriptase" evidence="3">
    <location>
        <begin position="1"/>
        <end position="53"/>
    </location>
</feature>
<dbReference type="GO" id="GO:0005739">
    <property type="term" value="C:mitochondrion"/>
    <property type="evidence" value="ECO:0007669"/>
    <property type="project" value="UniProtKB-SubCell"/>
</dbReference>
<comment type="subcellular location">
    <subcellularLocation>
        <location evidence="1">Mitochondrion</location>
    </subcellularLocation>
</comment>
<dbReference type="GeneID" id="19893361"/>
<dbReference type="InterPro" id="IPR043502">
    <property type="entry name" value="DNA/RNA_pol_sf"/>
</dbReference>
<dbReference type="AlphaFoldDB" id="J5J179"/>
<dbReference type="Gene3D" id="3.30.70.270">
    <property type="match status" value="1"/>
</dbReference>
<keyword evidence="5" id="KW-1185">Reference proteome</keyword>
<evidence type="ECO:0000259" key="3">
    <source>
        <dbReference type="PROSITE" id="PS50878"/>
    </source>
</evidence>
<evidence type="ECO:0000313" key="4">
    <source>
        <dbReference type="EMBL" id="EJP60703.1"/>
    </source>
</evidence>
<accession>J5J179</accession>
<dbReference type="PROSITE" id="PS50878">
    <property type="entry name" value="RT_POL"/>
    <property type="match status" value="1"/>
</dbReference>
<dbReference type="OrthoDB" id="5152741at2759"/>